<keyword evidence="1" id="KW-0732">Signal</keyword>
<dbReference type="HOGENOM" id="CLU_2076938_0_0_1"/>
<evidence type="ECO:0000313" key="2">
    <source>
        <dbReference type="EnsemblPlants" id="ORUFI11G13820.1"/>
    </source>
</evidence>
<dbReference type="EnsemblPlants" id="ORUFI11G13820.1">
    <property type="protein sequence ID" value="ORUFI11G13820.1"/>
    <property type="gene ID" value="ORUFI11G13820"/>
</dbReference>
<name>A0A0E0R882_ORYRU</name>
<sequence>MRAAGLHLPAALLLLVLLTMAVANRGGVRDAAVAIPTEGSVNGGPDGYGKIGGAGRMEVDTDTAVRRAAQAEVDPADMMTEVIILREHLVPLITVCHLLATICHVLKIEWSPLKNKHV</sequence>
<feature type="chain" id="PRO_5002372443" description="SMP domain-containing protein" evidence="1">
    <location>
        <begin position="24"/>
        <end position="118"/>
    </location>
</feature>
<organism evidence="2 3">
    <name type="scientific">Oryza rufipogon</name>
    <name type="common">Brownbeard rice</name>
    <name type="synonym">Asian wild rice</name>
    <dbReference type="NCBI Taxonomy" id="4529"/>
    <lineage>
        <taxon>Eukaryota</taxon>
        <taxon>Viridiplantae</taxon>
        <taxon>Streptophyta</taxon>
        <taxon>Embryophyta</taxon>
        <taxon>Tracheophyta</taxon>
        <taxon>Spermatophyta</taxon>
        <taxon>Magnoliopsida</taxon>
        <taxon>Liliopsida</taxon>
        <taxon>Poales</taxon>
        <taxon>Poaceae</taxon>
        <taxon>BOP clade</taxon>
        <taxon>Oryzoideae</taxon>
        <taxon>Oryzeae</taxon>
        <taxon>Oryzinae</taxon>
        <taxon>Oryza</taxon>
    </lineage>
</organism>
<dbReference type="OMA" id="MMTEVII"/>
<evidence type="ECO:0000256" key="1">
    <source>
        <dbReference type="SAM" id="SignalP"/>
    </source>
</evidence>
<reference evidence="3" key="1">
    <citation type="submission" date="2013-06" db="EMBL/GenBank/DDBJ databases">
        <authorList>
            <person name="Zhao Q."/>
        </authorList>
    </citation>
    <scope>NUCLEOTIDE SEQUENCE</scope>
    <source>
        <strain evidence="3">cv. W1943</strain>
    </source>
</reference>
<proteinExistence type="predicted"/>
<protein>
    <recommendedName>
        <fullName evidence="4">SMP domain-containing protein</fullName>
    </recommendedName>
</protein>
<keyword evidence="3" id="KW-1185">Reference proteome</keyword>
<dbReference type="Gramene" id="ORUFI11G13820.1">
    <property type="protein sequence ID" value="ORUFI11G13820.1"/>
    <property type="gene ID" value="ORUFI11G13820"/>
</dbReference>
<feature type="signal peptide" evidence="1">
    <location>
        <begin position="1"/>
        <end position="23"/>
    </location>
</feature>
<dbReference type="Proteomes" id="UP000008022">
    <property type="component" value="Unassembled WGS sequence"/>
</dbReference>
<evidence type="ECO:0000313" key="3">
    <source>
        <dbReference type="Proteomes" id="UP000008022"/>
    </source>
</evidence>
<evidence type="ECO:0008006" key="4">
    <source>
        <dbReference type="Google" id="ProtNLM"/>
    </source>
</evidence>
<accession>A0A0E0R882</accession>
<reference evidence="2" key="2">
    <citation type="submission" date="2015-06" db="UniProtKB">
        <authorList>
            <consortium name="EnsemblPlants"/>
        </authorList>
    </citation>
    <scope>IDENTIFICATION</scope>
</reference>
<dbReference type="AlphaFoldDB" id="A0A0E0R882"/>